<dbReference type="Proteomes" id="UP000215215">
    <property type="component" value="Unassembled WGS sequence"/>
</dbReference>
<dbReference type="Gene3D" id="1.25.40.10">
    <property type="entry name" value="Tetratricopeptide repeat domain"/>
    <property type="match status" value="1"/>
</dbReference>
<evidence type="ECO:0000313" key="2">
    <source>
        <dbReference type="Proteomes" id="UP000215215"/>
    </source>
</evidence>
<dbReference type="InterPro" id="IPR011990">
    <property type="entry name" value="TPR-like_helical_dom_sf"/>
</dbReference>
<dbReference type="SUPFAM" id="SSF48452">
    <property type="entry name" value="TPR-like"/>
    <property type="match status" value="1"/>
</dbReference>
<sequence length="247" mass="28422">MTILVFSFVAILTGSFNIADSLFDGGDYKNALIEYERLDFFSPRDEWKYKKALCYRELGRYQNAVRIFESLGKDRELVRTYILMNEYPLAEYECKRMADGELMGWVKFLEGKWDESISLFNEIGREDVADDIHSPPKKDIRKAQNLSSIVPGMGEVYAGKPLPGLFTFGLNLLFGGLAIKSFTDHRTLDGILITVFLWSRFYYGGIENAGKAAYKHNREEKGAYIEEMTEKYGKDIVRTRTQIHPVK</sequence>
<reference evidence="1 2" key="1">
    <citation type="submission" date="2017-07" db="EMBL/GenBank/DDBJ databases">
        <title>Recovery of genomes from metagenomes via a dereplication, aggregation, and scoring strategy.</title>
        <authorList>
            <person name="Sieber C.M."/>
            <person name="Probst A.J."/>
            <person name="Sharrar A."/>
            <person name="Thomas B.C."/>
            <person name="Hess M."/>
            <person name="Tringe S.G."/>
            <person name="Banfield J.F."/>
        </authorList>
    </citation>
    <scope>NUCLEOTIDE SEQUENCE [LARGE SCALE GENOMIC DNA]</scope>
    <source>
        <strain evidence="1">JGI_Cruoil_03_44_89</strain>
    </source>
</reference>
<organism evidence="1 2">
    <name type="scientific">candidate division WOR-3 bacterium JGI_Cruoil_03_44_89</name>
    <dbReference type="NCBI Taxonomy" id="1973748"/>
    <lineage>
        <taxon>Bacteria</taxon>
        <taxon>Bacteria division WOR-3</taxon>
    </lineage>
</organism>
<dbReference type="AlphaFoldDB" id="A0A235C0L0"/>
<proteinExistence type="predicted"/>
<name>A0A235C0L0_UNCW3</name>
<evidence type="ECO:0000313" key="1">
    <source>
        <dbReference type="EMBL" id="OYD17345.1"/>
    </source>
</evidence>
<protein>
    <recommendedName>
        <fullName evidence="3">Tetratricopeptide repeat protein</fullName>
    </recommendedName>
</protein>
<dbReference type="EMBL" id="NOZQ01000023">
    <property type="protein sequence ID" value="OYD17345.1"/>
    <property type="molecule type" value="Genomic_DNA"/>
</dbReference>
<accession>A0A235C0L0</accession>
<dbReference type="InterPro" id="IPR019734">
    <property type="entry name" value="TPR_rpt"/>
</dbReference>
<gene>
    <name evidence="1" type="ORF">CH333_01160</name>
</gene>
<dbReference type="Pfam" id="PF13174">
    <property type="entry name" value="TPR_6"/>
    <property type="match status" value="1"/>
</dbReference>
<evidence type="ECO:0008006" key="3">
    <source>
        <dbReference type="Google" id="ProtNLM"/>
    </source>
</evidence>
<comment type="caution">
    <text evidence="1">The sequence shown here is derived from an EMBL/GenBank/DDBJ whole genome shotgun (WGS) entry which is preliminary data.</text>
</comment>